<dbReference type="AlphaFoldDB" id="A0A380GMQ8"/>
<dbReference type="GO" id="GO:0008745">
    <property type="term" value="F:N-acetylmuramoyl-L-alanine amidase activity"/>
    <property type="evidence" value="ECO:0007669"/>
    <property type="project" value="UniProtKB-EC"/>
</dbReference>
<dbReference type="Gene3D" id="3.90.1720.10">
    <property type="entry name" value="endopeptidase domain like (from Nostoc punctiforme)"/>
    <property type="match status" value="1"/>
</dbReference>
<dbReference type="PROSITE" id="PS50911">
    <property type="entry name" value="CHAP"/>
    <property type="match status" value="1"/>
</dbReference>
<dbReference type="Pfam" id="PF08460">
    <property type="entry name" value="SH3_5"/>
    <property type="match status" value="1"/>
</dbReference>
<dbReference type="InterPro" id="IPR002502">
    <property type="entry name" value="Amidase_domain"/>
</dbReference>
<protein>
    <recommendedName>
        <fullName evidence="2">N-acetylmuramoyl-L-alanine amidase</fullName>
        <ecNumber evidence="2">3.5.1.28</ecNumber>
    </recommendedName>
</protein>
<dbReference type="CDD" id="cd06583">
    <property type="entry name" value="PGRP"/>
    <property type="match status" value="1"/>
</dbReference>
<dbReference type="GO" id="GO:0009253">
    <property type="term" value="P:peptidoglycan catabolic process"/>
    <property type="evidence" value="ECO:0007669"/>
    <property type="project" value="InterPro"/>
</dbReference>
<organism evidence="4 5">
    <name type="scientific">Staphylococcus nepalensis</name>
    <dbReference type="NCBI Taxonomy" id="214473"/>
    <lineage>
        <taxon>Bacteria</taxon>
        <taxon>Bacillati</taxon>
        <taxon>Bacillota</taxon>
        <taxon>Bacilli</taxon>
        <taxon>Bacillales</taxon>
        <taxon>Staphylococcaceae</taxon>
        <taxon>Staphylococcus</taxon>
    </lineage>
</organism>
<dbReference type="EC" id="3.5.1.28" evidence="2"/>
<feature type="domain" description="Peptidase C51" evidence="3">
    <location>
        <begin position="29"/>
        <end position="162"/>
    </location>
</feature>
<dbReference type="InterPro" id="IPR038765">
    <property type="entry name" value="Papain-like_cys_pep_sf"/>
</dbReference>
<dbReference type="Pfam" id="PF05257">
    <property type="entry name" value="CHAP"/>
    <property type="match status" value="1"/>
</dbReference>
<evidence type="ECO:0000313" key="5">
    <source>
        <dbReference type="Proteomes" id="UP000254412"/>
    </source>
</evidence>
<accession>A0A380GMQ8</accession>
<dbReference type="RefSeq" id="WP_103372652.1">
    <property type="nucleotide sequence ID" value="NZ_BMCF01000004.1"/>
</dbReference>
<comment type="catalytic activity">
    <reaction evidence="1">
        <text>Hydrolyzes the link between N-acetylmuramoyl residues and L-amino acid residues in certain cell-wall glycopeptides.</text>
        <dbReference type="EC" id="3.5.1.28"/>
    </reaction>
</comment>
<dbReference type="SMART" id="SM00644">
    <property type="entry name" value="Ami_2"/>
    <property type="match status" value="1"/>
</dbReference>
<gene>
    <name evidence="4" type="ORF">NCTC13834_01753</name>
</gene>
<keyword evidence="4" id="KW-0378">Hydrolase</keyword>
<dbReference type="Gene3D" id="2.30.30.40">
    <property type="entry name" value="SH3 Domains"/>
    <property type="match status" value="1"/>
</dbReference>
<evidence type="ECO:0000256" key="2">
    <source>
        <dbReference type="ARBA" id="ARBA00011901"/>
    </source>
</evidence>
<dbReference type="SMART" id="SM00287">
    <property type="entry name" value="SH3b"/>
    <property type="match status" value="1"/>
</dbReference>
<proteinExistence type="predicted"/>
<sequence length="481" mass="54757">MSKTQKQINDRLKAYKKGTVDSPYRITKLTYREPGYLPMQPGAIDADKRFNAQCMDLIIDYVLWFTDNKVKMWGDAKDAVDNKLGPYFTWHDNTPNYVPPVGAIGVANFGTPGYEKYGHIWIVYAKANVNTVQVLEQNWNNEANLPPKLRTDNYYGCTGFWVPKVADSKKTTKKKKKQAKKQMKKLKYNRDEVKGYKLPKRGYKPKGVVIHNDAGSSSAMQYHNSLVNAPYSRLAIGIAHSYISGDTVWQALPESRIAWATADEEGNRDYYSFEVCQSFSASDKTFLDNEQAVFQEAARMLKKWKLPVNRDTVRLHNEFSPTQCPHRSMALHAGYTSTQRAPQDIVNKTKDYFISQIKQYYNGKIPKGSTVINKPTSNNKLATNTGWQQNEHNTWYMSEQATFKVGNEPIAVHMIGPFVNLAISGWLQPGESIKYDEVMLQDGHVWVGYDSFNGRRYLPIRTWNGVAPPNQGLGNLWGTIS</sequence>
<dbReference type="Pfam" id="PF01510">
    <property type="entry name" value="Amidase_2"/>
    <property type="match status" value="1"/>
</dbReference>
<dbReference type="Gene3D" id="3.40.80.10">
    <property type="entry name" value="Peptidoglycan recognition protein-like"/>
    <property type="match status" value="1"/>
</dbReference>
<evidence type="ECO:0000259" key="3">
    <source>
        <dbReference type="PROSITE" id="PS50911"/>
    </source>
</evidence>
<dbReference type="InterPro" id="IPR036505">
    <property type="entry name" value="Amidase/PGRP_sf"/>
</dbReference>
<reference evidence="4 5" key="1">
    <citation type="submission" date="2018-06" db="EMBL/GenBank/DDBJ databases">
        <authorList>
            <consortium name="Pathogen Informatics"/>
            <person name="Doyle S."/>
        </authorList>
    </citation>
    <scope>NUCLEOTIDE SEQUENCE [LARGE SCALE GENOMIC DNA]</scope>
    <source>
        <strain evidence="4 5">NCTC13834</strain>
    </source>
</reference>
<dbReference type="SUPFAM" id="SSF54001">
    <property type="entry name" value="Cysteine proteinases"/>
    <property type="match status" value="1"/>
</dbReference>
<dbReference type="EMBL" id="UHDS01000001">
    <property type="protein sequence ID" value="SUM55389.1"/>
    <property type="molecule type" value="Genomic_DNA"/>
</dbReference>
<evidence type="ECO:0000313" key="4">
    <source>
        <dbReference type="EMBL" id="SUM55389.1"/>
    </source>
</evidence>
<name>A0A380GMQ8_9STAP</name>
<dbReference type="Proteomes" id="UP000254412">
    <property type="component" value="Unassembled WGS sequence"/>
</dbReference>
<dbReference type="SUPFAM" id="SSF55846">
    <property type="entry name" value="N-acetylmuramoyl-L-alanine amidase-like"/>
    <property type="match status" value="1"/>
</dbReference>
<dbReference type="InterPro" id="IPR003646">
    <property type="entry name" value="SH3-like_bac-type"/>
</dbReference>
<dbReference type="InterPro" id="IPR007921">
    <property type="entry name" value="CHAP_dom"/>
</dbReference>
<evidence type="ECO:0000256" key="1">
    <source>
        <dbReference type="ARBA" id="ARBA00001561"/>
    </source>
</evidence>